<evidence type="ECO:0000313" key="12">
    <source>
        <dbReference type="EMBL" id="NDW20360.1"/>
    </source>
</evidence>
<feature type="site" description="Interaction with DNA" evidence="8">
    <location>
        <position position="170"/>
    </location>
</feature>
<dbReference type="PANTHER" id="PTHR11390">
    <property type="entry name" value="PROKARYOTIC DNA TOPOISOMERASE"/>
    <property type="match status" value="1"/>
</dbReference>
<feature type="domain" description="Topo IA-type catalytic" evidence="11">
    <location>
        <begin position="155"/>
        <end position="625"/>
    </location>
</feature>
<dbReference type="CDD" id="cd00186">
    <property type="entry name" value="TOP1Ac"/>
    <property type="match status" value="1"/>
</dbReference>
<comment type="caution">
    <text evidence="8">Lacks conserved residue(s) required for the propagation of feature annotation.</text>
</comment>
<dbReference type="GO" id="GO:0003917">
    <property type="term" value="F:DNA topoisomerase type I (single strand cut, ATP-independent) activity"/>
    <property type="evidence" value="ECO:0007669"/>
    <property type="project" value="UniProtKB-UniRule"/>
</dbReference>
<feature type="binding site" evidence="8">
    <location>
        <position position="105"/>
    </location>
    <ligand>
        <name>Mg(2+)</name>
        <dbReference type="ChEBI" id="CHEBI:18420"/>
        <label>2</label>
    </ligand>
</feature>
<dbReference type="Gene3D" id="1.10.460.10">
    <property type="entry name" value="Topoisomerase I, domain 2"/>
    <property type="match status" value="1"/>
</dbReference>
<sequence>MKLYIAEKPSLGRAIADALPKPHKKHQGYIEVGNGDVVTWCIGHILEQAEPDSYDEKFKRWQLEHLPIIPQQWQLKPKYKTKSQLAVIRKLVKQCQQIVHAGDPDREGQLLVDEVIDFLNVAQRKRDAMQRLLVSDLNLPAVKRALTQLKSNKQFVPLSVSALARSRADWLYGINLTRAYTIQGGKVGYKGVLSVGRVQTPILGLVVTRDKEIKHFVSKPFYEVNAHVQVPNNQRFIAKWQPSDACSAYMDDEGRVLSKALAENVVARITNQAAKIADIKKQQKKLNAPLPYNLSSLQIDAAKRFSLNAKLVLDVCQSLYEKHKLITYPRSDCRYLPNEQFALAKSIINTLSNAQMPFSEDAKKADASIKSKAWNNAKVGAHHAIIPTEKSPANSSLSSLEKNVYGLIVRQYLAQFYPAFIYQHTHIELTIAGGKFNATANVTEQLGWKKLFEKGPAANTNTGEQNSFETDTGKQSNNEGAFAQVLSNLKKTDLLHCEKGELLEKFTQPPKHFTDATLLAAMTGINRFVKDAALKSILKDTDGLGTEATRAGIIELLFKRGFLQRQGKAIVATPAGVGLIEALPEICTTPDMTAKWEATLNSIAEQQANYKSFMQPLESTLSSLISAASSSLPTSLKGVKAAGKPAYKKRKRTKKAEVGSKNRGQAK</sequence>
<proteinExistence type="inferred from homology"/>
<dbReference type="InterPro" id="IPR013826">
    <property type="entry name" value="Topo_IA_cen_sub3"/>
</dbReference>
<dbReference type="FunFam" id="3.40.50.140:FF:000004">
    <property type="entry name" value="DNA topoisomerase 3"/>
    <property type="match status" value="1"/>
</dbReference>
<evidence type="ECO:0000256" key="2">
    <source>
        <dbReference type="ARBA" id="ARBA00009446"/>
    </source>
</evidence>
<dbReference type="SMART" id="SM00493">
    <property type="entry name" value="TOPRIM"/>
    <property type="match status" value="1"/>
</dbReference>
<evidence type="ECO:0000259" key="10">
    <source>
        <dbReference type="PROSITE" id="PS50880"/>
    </source>
</evidence>
<comment type="similarity">
    <text evidence="2 8">Belongs to the type IA topoisomerase family.</text>
</comment>
<dbReference type="InterPro" id="IPR023406">
    <property type="entry name" value="Topo_IA_AS"/>
</dbReference>
<evidence type="ECO:0000256" key="8">
    <source>
        <dbReference type="HAMAP-Rule" id="MF_00953"/>
    </source>
</evidence>
<keyword evidence="13" id="KW-1185">Reference proteome</keyword>
<keyword evidence="6 8" id="KW-0238">DNA-binding</keyword>
<accession>A0A6L9MQW0</accession>
<dbReference type="EMBL" id="JAAAWP010000001">
    <property type="protein sequence ID" value="NDW20360.1"/>
    <property type="molecule type" value="Genomic_DNA"/>
</dbReference>
<dbReference type="PRINTS" id="PR00417">
    <property type="entry name" value="PRTPISMRASEI"/>
</dbReference>
<dbReference type="InterPro" id="IPR034144">
    <property type="entry name" value="TOPRIM_TopoIII"/>
</dbReference>
<dbReference type="InterPro" id="IPR006171">
    <property type="entry name" value="TOPRIM_dom"/>
</dbReference>
<dbReference type="SMART" id="SM00437">
    <property type="entry name" value="TOP1Ac"/>
    <property type="match status" value="1"/>
</dbReference>
<dbReference type="EC" id="5.6.2.1" evidence="8"/>
<dbReference type="GO" id="GO:0000287">
    <property type="term" value="F:magnesium ion binding"/>
    <property type="evidence" value="ECO:0007669"/>
    <property type="project" value="UniProtKB-UniRule"/>
</dbReference>
<feature type="binding site" evidence="8">
    <location>
        <position position="7"/>
    </location>
    <ligand>
        <name>Mg(2+)</name>
        <dbReference type="ChEBI" id="CHEBI:18420"/>
        <label>1</label>
        <note>catalytic</note>
    </ligand>
</feature>
<evidence type="ECO:0000313" key="13">
    <source>
        <dbReference type="Proteomes" id="UP000478837"/>
    </source>
</evidence>
<dbReference type="GO" id="GO:0006265">
    <property type="term" value="P:DNA topological change"/>
    <property type="evidence" value="ECO:0007669"/>
    <property type="project" value="UniProtKB-UniRule"/>
</dbReference>
<dbReference type="NCBIfam" id="TIGR01056">
    <property type="entry name" value="topB"/>
    <property type="match status" value="1"/>
</dbReference>
<dbReference type="FunFam" id="1.10.290.10:FF:000004">
    <property type="entry name" value="DNA topoisomerase 3"/>
    <property type="match status" value="1"/>
</dbReference>
<protein>
    <recommendedName>
        <fullName evidence="8">DNA topoisomerase 3</fullName>
        <ecNumber evidence="8">5.6.2.1</ecNumber>
    </recommendedName>
    <alternativeName>
        <fullName evidence="8">DNA topoisomerase III</fullName>
    </alternativeName>
</protein>
<dbReference type="InterPro" id="IPR000380">
    <property type="entry name" value="Topo_IA"/>
</dbReference>
<dbReference type="PROSITE" id="PS50880">
    <property type="entry name" value="TOPRIM"/>
    <property type="match status" value="1"/>
</dbReference>
<dbReference type="PANTHER" id="PTHR11390:SF21">
    <property type="entry name" value="DNA TOPOISOMERASE 3-ALPHA"/>
    <property type="match status" value="1"/>
</dbReference>
<dbReference type="Pfam" id="PF01131">
    <property type="entry name" value="Topoisom_bac"/>
    <property type="match status" value="1"/>
</dbReference>
<keyword evidence="5 8" id="KW-0799">Topoisomerase</keyword>
<dbReference type="GO" id="GO:0043597">
    <property type="term" value="C:cytoplasmic replication fork"/>
    <property type="evidence" value="ECO:0007669"/>
    <property type="project" value="TreeGrafter"/>
</dbReference>
<comment type="caution">
    <text evidence="12">The sequence shown here is derived from an EMBL/GenBank/DDBJ whole genome shotgun (WGS) entry which is preliminary data.</text>
</comment>
<dbReference type="InterPro" id="IPR013824">
    <property type="entry name" value="Topo_IA_cen_sub1"/>
</dbReference>
<dbReference type="SMART" id="SM00436">
    <property type="entry name" value="TOP1Bc"/>
    <property type="match status" value="1"/>
</dbReference>
<feature type="region of interest" description="Disordered" evidence="9">
    <location>
        <begin position="630"/>
        <end position="667"/>
    </location>
</feature>
<dbReference type="InterPro" id="IPR003602">
    <property type="entry name" value="Topo_IA_DNA-bd_dom"/>
</dbReference>
<evidence type="ECO:0000256" key="1">
    <source>
        <dbReference type="ARBA" id="ARBA00000213"/>
    </source>
</evidence>
<dbReference type="InterPro" id="IPR023405">
    <property type="entry name" value="Topo_IA_core_domain"/>
</dbReference>
<dbReference type="HAMAP" id="MF_00953">
    <property type="entry name" value="Topoisom_3_prok"/>
    <property type="match status" value="1"/>
</dbReference>
<dbReference type="Pfam" id="PF01751">
    <property type="entry name" value="Toprim"/>
    <property type="match status" value="1"/>
</dbReference>
<dbReference type="InterPro" id="IPR003601">
    <property type="entry name" value="Topo_IA_2"/>
</dbReference>
<dbReference type="GO" id="GO:0006310">
    <property type="term" value="P:DNA recombination"/>
    <property type="evidence" value="ECO:0007669"/>
    <property type="project" value="TreeGrafter"/>
</dbReference>
<organism evidence="12 13">
    <name type="scientific">Alteromonas hispanica</name>
    <dbReference type="NCBI Taxonomy" id="315421"/>
    <lineage>
        <taxon>Bacteria</taxon>
        <taxon>Pseudomonadati</taxon>
        <taxon>Pseudomonadota</taxon>
        <taxon>Gammaproteobacteria</taxon>
        <taxon>Alteromonadales</taxon>
        <taxon>Alteromonadaceae</taxon>
        <taxon>Alteromonas/Salinimonas group</taxon>
        <taxon>Alteromonas</taxon>
    </lineage>
</organism>
<feature type="site" description="Interaction with DNA" evidence="8">
    <location>
        <position position="330"/>
    </location>
</feature>
<dbReference type="Gene3D" id="3.40.50.140">
    <property type="match status" value="1"/>
</dbReference>
<dbReference type="RefSeq" id="WP_163109722.1">
    <property type="nucleotide sequence ID" value="NZ_JAAAWP010000001.1"/>
</dbReference>
<dbReference type="CDD" id="cd03362">
    <property type="entry name" value="TOPRIM_TopoIA_TopoIII"/>
    <property type="match status" value="1"/>
</dbReference>
<feature type="region of interest" description="Disordered" evidence="9">
    <location>
        <begin position="456"/>
        <end position="475"/>
    </location>
</feature>
<gene>
    <name evidence="8 12" type="primary">topB</name>
    <name evidence="12" type="ORF">GTW09_02285</name>
</gene>
<evidence type="ECO:0000256" key="5">
    <source>
        <dbReference type="ARBA" id="ARBA00023029"/>
    </source>
</evidence>
<dbReference type="NCBIfam" id="NF005829">
    <property type="entry name" value="PRK07726.1"/>
    <property type="match status" value="1"/>
</dbReference>
<dbReference type="SUPFAM" id="SSF56712">
    <property type="entry name" value="Prokaryotic type I DNA topoisomerase"/>
    <property type="match status" value="1"/>
</dbReference>
<feature type="site" description="Interaction with DNA" evidence="8">
    <location>
        <position position="178"/>
    </location>
</feature>
<evidence type="ECO:0000256" key="3">
    <source>
        <dbReference type="ARBA" id="ARBA00022723"/>
    </source>
</evidence>
<feature type="domain" description="Toprim" evidence="10">
    <location>
        <begin position="1"/>
        <end position="134"/>
    </location>
</feature>
<dbReference type="PROSITE" id="PS52039">
    <property type="entry name" value="TOPO_IA_2"/>
    <property type="match status" value="1"/>
</dbReference>
<comment type="function">
    <text evidence="8">Releases the supercoiling and torsional tension of DNA, which is introduced during the DNA replication and transcription, by transiently cleaving and rejoining one strand of the DNA duplex. Introduces a single-strand break via transesterification at a target site in duplex DNA. The scissile phosphodiester is attacked by the catalytic tyrosine of the enzyme, resulting in the formation of a DNA-(5'-phosphotyrosyl)-enzyme intermediate and the expulsion of a 3'-OH DNA strand. The free DNA strand then undergoes passage around the unbroken strand, thus removing DNA supercoils. Finally, in the religation step, the DNA 3'-OH attacks the covalent intermediate to expel the active-site tyrosine and restore the DNA phosphodiester backbone.</text>
</comment>
<dbReference type="InterPro" id="IPR013825">
    <property type="entry name" value="Topo_IA_cen_sub2"/>
</dbReference>
<dbReference type="Proteomes" id="UP000478837">
    <property type="component" value="Unassembled WGS sequence"/>
</dbReference>
<dbReference type="InterPro" id="IPR005738">
    <property type="entry name" value="TopoIII"/>
</dbReference>
<evidence type="ECO:0000256" key="9">
    <source>
        <dbReference type="SAM" id="MobiDB-lite"/>
    </source>
</evidence>
<name>A0A6L9MQW0_9ALTE</name>
<keyword evidence="7 8" id="KW-0413">Isomerase</keyword>
<comment type="catalytic activity">
    <reaction evidence="1 8">
        <text>ATP-independent breakage of single-stranded DNA, followed by passage and rejoining.</text>
        <dbReference type="EC" id="5.6.2.1"/>
    </reaction>
</comment>
<dbReference type="InterPro" id="IPR013497">
    <property type="entry name" value="Topo_IA_cen"/>
</dbReference>
<dbReference type="PROSITE" id="PS00396">
    <property type="entry name" value="TOPO_IA_1"/>
    <property type="match status" value="1"/>
</dbReference>
<reference evidence="12 13" key="1">
    <citation type="submission" date="2020-01" db="EMBL/GenBank/DDBJ databases">
        <title>Genomes of bacteria type strains.</title>
        <authorList>
            <person name="Chen J."/>
            <person name="Zhu S."/>
            <person name="Yang J."/>
        </authorList>
    </citation>
    <scope>NUCLEOTIDE SEQUENCE [LARGE SCALE GENOMIC DNA]</scope>
    <source>
        <strain evidence="12 13">LMG 22958</strain>
    </source>
</reference>
<dbReference type="GO" id="GO:0006281">
    <property type="term" value="P:DNA repair"/>
    <property type="evidence" value="ECO:0007669"/>
    <property type="project" value="TreeGrafter"/>
</dbReference>
<feature type="compositionally biased region" description="Polar residues" evidence="9">
    <location>
        <begin position="458"/>
        <end position="475"/>
    </location>
</feature>
<feature type="binding site" evidence="8">
    <location>
        <position position="103"/>
    </location>
    <ligand>
        <name>Mg(2+)</name>
        <dbReference type="ChEBI" id="CHEBI:18420"/>
        <label>2</label>
    </ligand>
</feature>
<evidence type="ECO:0000256" key="7">
    <source>
        <dbReference type="ARBA" id="ARBA00023235"/>
    </source>
</evidence>
<comment type="cofactor">
    <cofactor evidence="8">
        <name>Mg(2+)</name>
        <dbReference type="ChEBI" id="CHEBI:18420"/>
    </cofactor>
    <text evidence="8">Binds two Mg(2+) per subunit.</text>
</comment>
<keyword evidence="3 8" id="KW-0479">Metal-binding</keyword>
<keyword evidence="4 8" id="KW-0460">Magnesium</keyword>
<feature type="active site" description="O-(5'-phospho-DNA)-tyrosine intermediate" evidence="8">
    <location>
        <position position="328"/>
    </location>
</feature>
<evidence type="ECO:0000259" key="11">
    <source>
        <dbReference type="PROSITE" id="PS52039"/>
    </source>
</evidence>
<feature type="region of interest" description="Interaction with DNA" evidence="8">
    <location>
        <begin position="194"/>
        <end position="199"/>
    </location>
</feature>
<feature type="binding site" evidence="8">
    <location>
        <position position="103"/>
    </location>
    <ligand>
        <name>Mg(2+)</name>
        <dbReference type="ChEBI" id="CHEBI:18420"/>
        <label>1</label>
        <note>catalytic</note>
    </ligand>
</feature>
<dbReference type="GO" id="GO:0003677">
    <property type="term" value="F:DNA binding"/>
    <property type="evidence" value="ECO:0007669"/>
    <property type="project" value="UniProtKB-KW"/>
</dbReference>
<dbReference type="Gene3D" id="1.10.290.10">
    <property type="entry name" value="Topoisomerase I, domain 4"/>
    <property type="match status" value="1"/>
</dbReference>
<feature type="site" description="Interaction with DNA" evidence="8">
    <location>
        <position position="61"/>
    </location>
</feature>
<dbReference type="AlphaFoldDB" id="A0A6L9MQW0"/>
<evidence type="ECO:0000256" key="6">
    <source>
        <dbReference type="ARBA" id="ARBA00023125"/>
    </source>
</evidence>
<evidence type="ECO:0000256" key="4">
    <source>
        <dbReference type="ARBA" id="ARBA00022842"/>
    </source>
</evidence>
<dbReference type="Gene3D" id="2.70.20.10">
    <property type="entry name" value="Topoisomerase I, domain 3"/>
    <property type="match status" value="1"/>
</dbReference>